<dbReference type="RefSeq" id="WP_131613387.1">
    <property type="nucleotide sequence ID" value="NZ_PSZP01000010.1"/>
</dbReference>
<dbReference type="EMBL" id="PSZP01000010">
    <property type="protein sequence ID" value="TCG11259.1"/>
    <property type="molecule type" value="Genomic_DNA"/>
</dbReference>
<evidence type="ECO:0000313" key="2">
    <source>
        <dbReference type="Proteomes" id="UP000291072"/>
    </source>
</evidence>
<proteinExistence type="predicted"/>
<keyword evidence="2" id="KW-1185">Reference proteome</keyword>
<protein>
    <submittedName>
        <fullName evidence="1">Uncharacterized protein</fullName>
    </submittedName>
</protein>
<dbReference type="Proteomes" id="UP000291072">
    <property type="component" value="Unassembled WGS sequence"/>
</dbReference>
<organism evidence="1 2">
    <name type="scientific">Mycoplasma todarodis</name>
    <dbReference type="NCBI Taxonomy" id="1937191"/>
    <lineage>
        <taxon>Bacteria</taxon>
        <taxon>Bacillati</taxon>
        <taxon>Mycoplasmatota</taxon>
        <taxon>Mollicutes</taxon>
        <taxon>Mycoplasmataceae</taxon>
        <taxon>Mycoplasma</taxon>
    </lineage>
</organism>
<comment type="caution">
    <text evidence="1">The sequence shown here is derived from an EMBL/GenBank/DDBJ whole genome shotgun (WGS) entry which is preliminary data.</text>
</comment>
<gene>
    <name evidence="1" type="ORF">C4B25_01980</name>
</gene>
<sequence>MYRAIVVTVGVLVVFVMVLAITMMVRKKQVSNNFNPYLEEFESYQEDMMKNGYDISYESQPATMNDTEDLIYQLRSKISDVDFNLEAPETKPEPCTLWITNERLIAERRGVSKQSYAFEFEEIKEFEFELEKNKHAFIFEYKKQLFKFEVKDIYALALIELKTRIKRK</sequence>
<name>A0A4R0XUA6_9MOLU</name>
<dbReference type="OrthoDB" id="9930631at2"/>
<reference evidence="1 2" key="1">
    <citation type="submission" date="2018-02" db="EMBL/GenBank/DDBJ databases">
        <title>Mycoplasma marinum and Mycoplasma todarodis sp. nov., moderately halophilic and psychrotolerant mycoplasmas isolated from cephalopods.</title>
        <authorList>
            <person name="Viver T."/>
        </authorList>
    </citation>
    <scope>NUCLEOTIDE SEQUENCE [LARGE SCALE GENOMIC DNA]</scope>
    <source>
        <strain evidence="1 2">5H</strain>
    </source>
</reference>
<dbReference type="AlphaFoldDB" id="A0A4R0XUA6"/>
<accession>A0A4R0XUA6</accession>
<evidence type="ECO:0000313" key="1">
    <source>
        <dbReference type="EMBL" id="TCG11259.1"/>
    </source>
</evidence>